<dbReference type="CDD" id="cd03244">
    <property type="entry name" value="ABCC_MRP_domain2"/>
    <property type="match status" value="1"/>
</dbReference>
<dbReference type="PROSITE" id="PS00211">
    <property type="entry name" value="ABC_TRANSPORTER_1"/>
    <property type="match status" value="1"/>
</dbReference>
<dbReference type="InterPro" id="IPR027417">
    <property type="entry name" value="P-loop_NTPase"/>
</dbReference>
<dbReference type="SMART" id="SM00382">
    <property type="entry name" value="AAA"/>
    <property type="match status" value="2"/>
</dbReference>
<dbReference type="InterPro" id="IPR003593">
    <property type="entry name" value="AAA+_ATPase"/>
</dbReference>
<dbReference type="Gene3D" id="3.40.50.300">
    <property type="entry name" value="P-loop containing nucleotide triphosphate hydrolases"/>
    <property type="match status" value="2"/>
</dbReference>
<evidence type="ECO:0000313" key="9">
    <source>
        <dbReference type="EMBL" id="KAJ2677517.1"/>
    </source>
</evidence>
<evidence type="ECO:0000256" key="4">
    <source>
        <dbReference type="ARBA" id="ARBA00022741"/>
    </source>
</evidence>
<dbReference type="OrthoDB" id="6500128at2759"/>
<dbReference type="SUPFAM" id="SSF52540">
    <property type="entry name" value="P-loop containing nucleoside triphosphate hydrolases"/>
    <property type="match status" value="2"/>
</dbReference>
<dbReference type="GO" id="GO:0005524">
    <property type="term" value="F:ATP binding"/>
    <property type="evidence" value="ECO:0007669"/>
    <property type="project" value="UniProtKB-KW"/>
</dbReference>
<protein>
    <submittedName>
        <fullName evidence="9">Multidrug resistance-associated protein 1</fullName>
    </submittedName>
</protein>
<dbReference type="PROSITE" id="PS50893">
    <property type="entry name" value="ABC_TRANSPORTER_2"/>
    <property type="match status" value="2"/>
</dbReference>
<feature type="domain" description="ABC transporter" evidence="8">
    <location>
        <begin position="662"/>
        <end position="976"/>
    </location>
</feature>
<gene>
    <name evidence="9" type="primary">ABCC1_3</name>
    <name evidence="9" type="ORF">GGI25_003152</name>
</gene>
<evidence type="ECO:0000259" key="8">
    <source>
        <dbReference type="PROSITE" id="PS50893"/>
    </source>
</evidence>
<keyword evidence="5" id="KW-0067">ATP-binding</keyword>
<organism evidence="9 10">
    <name type="scientific">Coemansia spiralis</name>
    <dbReference type="NCBI Taxonomy" id="417178"/>
    <lineage>
        <taxon>Eukaryota</taxon>
        <taxon>Fungi</taxon>
        <taxon>Fungi incertae sedis</taxon>
        <taxon>Zoopagomycota</taxon>
        <taxon>Kickxellomycotina</taxon>
        <taxon>Kickxellomycetes</taxon>
        <taxon>Kickxellales</taxon>
        <taxon>Kickxellaceae</taxon>
        <taxon>Coemansia</taxon>
    </lineage>
</organism>
<evidence type="ECO:0000256" key="2">
    <source>
        <dbReference type="ARBA" id="ARBA00022448"/>
    </source>
</evidence>
<reference evidence="9" key="1">
    <citation type="submission" date="2022-07" db="EMBL/GenBank/DDBJ databases">
        <title>Phylogenomic reconstructions and comparative analyses of Kickxellomycotina fungi.</title>
        <authorList>
            <person name="Reynolds N.K."/>
            <person name="Stajich J.E."/>
            <person name="Barry K."/>
            <person name="Grigoriev I.V."/>
            <person name="Crous P."/>
            <person name="Smith M.E."/>
        </authorList>
    </citation>
    <scope>NUCLEOTIDE SEQUENCE</scope>
    <source>
        <strain evidence="9">NRRL 3115</strain>
    </source>
</reference>
<keyword evidence="6" id="KW-1133">Transmembrane helix</keyword>
<dbReference type="CDD" id="cd03250">
    <property type="entry name" value="ABCC_MRP_domain1"/>
    <property type="match status" value="1"/>
</dbReference>
<dbReference type="InterPro" id="IPR050173">
    <property type="entry name" value="ABC_transporter_C-like"/>
</dbReference>
<keyword evidence="2" id="KW-0813">Transport</keyword>
<evidence type="ECO:0000256" key="1">
    <source>
        <dbReference type="ARBA" id="ARBA00004141"/>
    </source>
</evidence>
<dbReference type="AlphaFoldDB" id="A0A9W8G6M6"/>
<dbReference type="InterPro" id="IPR003439">
    <property type="entry name" value="ABC_transporter-like_ATP-bd"/>
</dbReference>
<dbReference type="FunFam" id="3.40.50.300:FF:000997">
    <property type="entry name" value="Multidrug resistance-associated protein 1"/>
    <property type="match status" value="1"/>
</dbReference>
<proteinExistence type="predicted"/>
<evidence type="ECO:0000256" key="5">
    <source>
        <dbReference type="ARBA" id="ARBA00022840"/>
    </source>
</evidence>
<sequence>MFGWERAFADPKVQQHWKNLKDRKQHLWYAPIARIVWFAFDIISMVSNEVSTYLAIYSFVMINPDSAAVISSADIFQLVSLMYGLKDQTFNLLLQLNLLRSLVNSNYKIEEALKGNFVSTLPHYPVDSAKNTTVVDTKAENDPLAFINTGALITVENCKFAWKDNKPVLKDITFNAKADELVAVVGRTGTGKSSLLLSICGEVEMMEGSGAVVGSIAYMEQSPWIMHDTVRANIIFGRSYDKEYYNKVVYACALLDDINIWKNGDQTVIGERGVNISGGQRARLALARAVYSRADIYVLDDPLSAVDAHVKRHILDHVVMDSGLLAGKLRILSVHDKQLLPFFNKILKVDGGHVAVSKQVPKVYKPVIESQPVFDKVSISDGAALDAVFIANQDHITSTITDNGANKPAEYIDKRSAKLQGWSSWDNALYTLQLCGLPVIALIVFTSTFESISAFIIGSYKLDALGASVNSNGISNEDILRYLRFNMFGVILYQFMQKFKEVVNEAINNDYLDSKIKRIFVENVIHAPLSYFDSTTRQEISLAYNEGTSTIAKEIPTFFMNAIEDSVAEGKRKTSDTISDVSTLVQMRFLGYQITSGEFVMYSELANKLVKEWSLLTEIPTEIPRFLRKVNRFRKYTTMEKEQLFVEDAIIPPQNWPQLGKIEFRNFSMKYRSDLEYALEDINLTINPGEKVGIVGRTGAGKSSLSRALFRLIDNKTCEGSILIDGNEIHSINIGNLRSQLGTIPQEPTLFSGMFRQVLDPLMEYTIEDMWAAIIKCGMADLVAPQRKRKANKKPAFIEESNGHNDSNNVDTDSIECTSEKELRLKKEIMDWEQKWKNSGWFMRLFYTLFISKPRLASAEIKTIRPHGLDRYVFGCSQFSNGQQQLFGLCRLLMRKRKIIVLDEATADVDLETDQHMQKLIRSELKDCTVLTIAHRLDTIMKSDRIIVMNKGRAIEVGPPSELLKNGGHFAELVKADDFGS</sequence>
<dbReference type="Proteomes" id="UP001151518">
    <property type="component" value="Unassembled WGS sequence"/>
</dbReference>
<comment type="caution">
    <text evidence="9">The sequence shown here is derived from an EMBL/GenBank/DDBJ whole genome shotgun (WGS) entry which is preliminary data.</text>
</comment>
<feature type="domain" description="ABC transporter" evidence="8">
    <location>
        <begin position="153"/>
        <end position="376"/>
    </location>
</feature>
<keyword evidence="7" id="KW-0472">Membrane</keyword>
<evidence type="ECO:0000256" key="3">
    <source>
        <dbReference type="ARBA" id="ARBA00022692"/>
    </source>
</evidence>
<dbReference type="PANTHER" id="PTHR24223">
    <property type="entry name" value="ATP-BINDING CASSETTE SUB-FAMILY C"/>
    <property type="match status" value="1"/>
</dbReference>
<evidence type="ECO:0000256" key="6">
    <source>
        <dbReference type="ARBA" id="ARBA00022989"/>
    </source>
</evidence>
<comment type="subcellular location">
    <subcellularLocation>
        <location evidence="1">Membrane</location>
        <topology evidence="1">Multi-pass membrane protein</topology>
    </subcellularLocation>
</comment>
<keyword evidence="3" id="KW-0812">Transmembrane</keyword>
<name>A0A9W8G6M6_9FUNG</name>
<dbReference type="InterPro" id="IPR017871">
    <property type="entry name" value="ABC_transporter-like_CS"/>
</dbReference>
<accession>A0A9W8G6M6</accession>
<keyword evidence="4" id="KW-0547">Nucleotide-binding</keyword>
<dbReference type="GO" id="GO:0016020">
    <property type="term" value="C:membrane"/>
    <property type="evidence" value="ECO:0007669"/>
    <property type="project" value="UniProtKB-SubCell"/>
</dbReference>
<dbReference type="Pfam" id="PF00005">
    <property type="entry name" value="ABC_tran"/>
    <property type="match status" value="2"/>
</dbReference>
<dbReference type="GO" id="GO:0042626">
    <property type="term" value="F:ATPase-coupled transmembrane transporter activity"/>
    <property type="evidence" value="ECO:0007669"/>
    <property type="project" value="TreeGrafter"/>
</dbReference>
<evidence type="ECO:0000256" key="7">
    <source>
        <dbReference type="ARBA" id="ARBA00023136"/>
    </source>
</evidence>
<dbReference type="EMBL" id="JANBTW010000032">
    <property type="protein sequence ID" value="KAJ2677517.1"/>
    <property type="molecule type" value="Genomic_DNA"/>
</dbReference>
<evidence type="ECO:0000313" key="10">
    <source>
        <dbReference type="Proteomes" id="UP001151518"/>
    </source>
</evidence>
<dbReference type="GO" id="GO:0016887">
    <property type="term" value="F:ATP hydrolysis activity"/>
    <property type="evidence" value="ECO:0007669"/>
    <property type="project" value="InterPro"/>
</dbReference>